<sequence>MRRPSRNGSFQYVLTETTKRGLKRRVLREALNPRALKRARRDEPGALSPPQRPRQLQVVSVSNSQKCSSQYTSPTLFVWGCGGDGSLGLGPDHLAEVPRPRRLRFEGIVSIAAGGLYTLLLDRDGKVWSCGNNDNYALGRETEPEKHRWGAPDLSFDEVVSKPHVIPGLRCHKISSICAGNELSVAVSATGELFIWGAVRNSRGAITLPNRKHFFRAPTRLFSPTSNVKVSSVACGENHILIISTTGALYAWGANEGCQLGVASHGANTLGSPVKIILPHSRRVVRVAAGGMHSFAIDSVGDVWSWGLNFRGQTGIDTDEDRCGEVIETPRRVSTMCKGSPVLAGSRVVEIACGEFHSIFLLDDGRVFTCGAYDSGQLGLGPSHILASVNKINHPRVRAGIAVPREVRFPFPLRKRERIIGIEADSRRSMAWTESHPFVWGMGNVGELGLGPTIDEVFQPTLVDLAGWKPVQVSCGGQHTLALFAKN</sequence>
<accession>A0ACB6ZDV4</accession>
<organism evidence="1 2">
    <name type="scientific">Thelephora ganbajun</name>
    <name type="common">Ganba fungus</name>
    <dbReference type="NCBI Taxonomy" id="370292"/>
    <lineage>
        <taxon>Eukaryota</taxon>
        <taxon>Fungi</taxon>
        <taxon>Dikarya</taxon>
        <taxon>Basidiomycota</taxon>
        <taxon>Agaricomycotina</taxon>
        <taxon>Agaricomycetes</taxon>
        <taxon>Thelephorales</taxon>
        <taxon>Thelephoraceae</taxon>
        <taxon>Thelephora</taxon>
    </lineage>
</organism>
<dbReference type="EMBL" id="MU118027">
    <property type="protein sequence ID" value="KAF9647737.1"/>
    <property type="molecule type" value="Genomic_DNA"/>
</dbReference>
<evidence type="ECO:0000313" key="2">
    <source>
        <dbReference type="Proteomes" id="UP000886501"/>
    </source>
</evidence>
<reference evidence="1" key="2">
    <citation type="journal article" date="2020" name="Nat. Commun.">
        <title>Large-scale genome sequencing of mycorrhizal fungi provides insights into the early evolution of symbiotic traits.</title>
        <authorList>
            <person name="Miyauchi S."/>
            <person name="Kiss E."/>
            <person name="Kuo A."/>
            <person name="Drula E."/>
            <person name="Kohler A."/>
            <person name="Sanchez-Garcia M."/>
            <person name="Morin E."/>
            <person name="Andreopoulos B."/>
            <person name="Barry K.W."/>
            <person name="Bonito G."/>
            <person name="Buee M."/>
            <person name="Carver A."/>
            <person name="Chen C."/>
            <person name="Cichocki N."/>
            <person name="Clum A."/>
            <person name="Culley D."/>
            <person name="Crous P.W."/>
            <person name="Fauchery L."/>
            <person name="Girlanda M."/>
            <person name="Hayes R.D."/>
            <person name="Keri Z."/>
            <person name="LaButti K."/>
            <person name="Lipzen A."/>
            <person name="Lombard V."/>
            <person name="Magnuson J."/>
            <person name="Maillard F."/>
            <person name="Murat C."/>
            <person name="Nolan M."/>
            <person name="Ohm R.A."/>
            <person name="Pangilinan J."/>
            <person name="Pereira M.F."/>
            <person name="Perotto S."/>
            <person name="Peter M."/>
            <person name="Pfister S."/>
            <person name="Riley R."/>
            <person name="Sitrit Y."/>
            <person name="Stielow J.B."/>
            <person name="Szollosi G."/>
            <person name="Zifcakova L."/>
            <person name="Stursova M."/>
            <person name="Spatafora J.W."/>
            <person name="Tedersoo L."/>
            <person name="Vaario L.M."/>
            <person name="Yamada A."/>
            <person name="Yan M."/>
            <person name="Wang P."/>
            <person name="Xu J."/>
            <person name="Bruns T."/>
            <person name="Baldrian P."/>
            <person name="Vilgalys R."/>
            <person name="Dunand C."/>
            <person name="Henrissat B."/>
            <person name="Grigoriev I.V."/>
            <person name="Hibbett D."/>
            <person name="Nagy L.G."/>
            <person name="Martin F.M."/>
        </authorList>
    </citation>
    <scope>NUCLEOTIDE SEQUENCE</scope>
    <source>
        <strain evidence="1">P2</strain>
    </source>
</reference>
<comment type="caution">
    <text evidence="1">The sequence shown here is derived from an EMBL/GenBank/DDBJ whole genome shotgun (WGS) entry which is preliminary data.</text>
</comment>
<keyword evidence="2" id="KW-1185">Reference proteome</keyword>
<evidence type="ECO:0000313" key="1">
    <source>
        <dbReference type="EMBL" id="KAF9647737.1"/>
    </source>
</evidence>
<reference evidence="1" key="1">
    <citation type="submission" date="2019-10" db="EMBL/GenBank/DDBJ databases">
        <authorList>
            <consortium name="DOE Joint Genome Institute"/>
            <person name="Kuo A."/>
            <person name="Miyauchi S."/>
            <person name="Kiss E."/>
            <person name="Drula E."/>
            <person name="Kohler A."/>
            <person name="Sanchez-Garcia M."/>
            <person name="Andreopoulos B."/>
            <person name="Barry K.W."/>
            <person name="Bonito G."/>
            <person name="Buee M."/>
            <person name="Carver A."/>
            <person name="Chen C."/>
            <person name="Cichocki N."/>
            <person name="Clum A."/>
            <person name="Culley D."/>
            <person name="Crous P.W."/>
            <person name="Fauchery L."/>
            <person name="Girlanda M."/>
            <person name="Hayes R."/>
            <person name="Keri Z."/>
            <person name="Labutti K."/>
            <person name="Lipzen A."/>
            <person name="Lombard V."/>
            <person name="Magnuson J."/>
            <person name="Maillard F."/>
            <person name="Morin E."/>
            <person name="Murat C."/>
            <person name="Nolan M."/>
            <person name="Ohm R."/>
            <person name="Pangilinan J."/>
            <person name="Pereira M."/>
            <person name="Perotto S."/>
            <person name="Peter M."/>
            <person name="Riley R."/>
            <person name="Sitrit Y."/>
            <person name="Stielow B."/>
            <person name="Szollosi G."/>
            <person name="Zifcakova L."/>
            <person name="Stursova M."/>
            <person name="Spatafora J.W."/>
            <person name="Tedersoo L."/>
            <person name="Vaario L.-M."/>
            <person name="Yamada A."/>
            <person name="Yan M."/>
            <person name="Wang P."/>
            <person name="Xu J."/>
            <person name="Bruns T."/>
            <person name="Baldrian P."/>
            <person name="Vilgalys R."/>
            <person name="Henrissat B."/>
            <person name="Grigoriev I.V."/>
            <person name="Hibbett D."/>
            <person name="Nagy L.G."/>
            <person name="Martin F.M."/>
        </authorList>
    </citation>
    <scope>NUCLEOTIDE SEQUENCE</scope>
    <source>
        <strain evidence="1">P2</strain>
    </source>
</reference>
<name>A0ACB6ZDV4_THEGA</name>
<gene>
    <name evidence="1" type="ORF">BDM02DRAFT_3097626</name>
</gene>
<protein>
    <submittedName>
        <fullName evidence="1">RCC1/BLIP-II</fullName>
    </submittedName>
</protein>
<proteinExistence type="predicted"/>
<dbReference type="Proteomes" id="UP000886501">
    <property type="component" value="Unassembled WGS sequence"/>
</dbReference>